<dbReference type="EMBL" id="SPHZ02000012">
    <property type="protein sequence ID" value="KAF0889487.1"/>
    <property type="molecule type" value="Genomic_DNA"/>
</dbReference>
<evidence type="ECO:0000313" key="2">
    <source>
        <dbReference type="Proteomes" id="UP000479710"/>
    </source>
</evidence>
<proteinExistence type="predicted"/>
<reference evidence="1 2" key="1">
    <citation type="submission" date="2019-11" db="EMBL/GenBank/DDBJ databases">
        <title>Whole genome sequence of Oryza granulata.</title>
        <authorList>
            <person name="Li W."/>
        </authorList>
    </citation>
    <scope>NUCLEOTIDE SEQUENCE [LARGE SCALE GENOMIC DNA]</scope>
    <source>
        <strain evidence="2">cv. Menghai</strain>
        <tissue evidence="1">Leaf</tissue>
    </source>
</reference>
<comment type="caution">
    <text evidence="1">The sequence shown here is derived from an EMBL/GenBank/DDBJ whole genome shotgun (WGS) entry which is preliminary data.</text>
</comment>
<organism evidence="1 2">
    <name type="scientific">Oryza meyeriana var. granulata</name>
    <dbReference type="NCBI Taxonomy" id="110450"/>
    <lineage>
        <taxon>Eukaryota</taxon>
        <taxon>Viridiplantae</taxon>
        <taxon>Streptophyta</taxon>
        <taxon>Embryophyta</taxon>
        <taxon>Tracheophyta</taxon>
        <taxon>Spermatophyta</taxon>
        <taxon>Magnoliopsida</taxon>
        <taxon>Liliopsida</taxon>
        <taxon>Poales</taxon>
        <taxon>Poaceae</taxon>
        <taxon>BOP clade</taxon>
        <taxon>Oryzoideae</taxon>
        <taxon>Oryzeae</taxon>
        <taxon>Oryzinae</taxon>
        <taxon>Oryza</taxon>
        <taxon>Oryza meyeriana</taxon>
    </lineage>
</organism>
<sequence length="159" mass="18066">MEEEEAHLAEITTGKLELKHGAAPNPALEVEVELFPRQPHTGARALPCCPALKNRSPLPALLVLELKHRYVSPMRLRSALRSCSSQVKNLWSCWSCSHGSDLGDKEYLHESLLFPLKLWQCRFELEKTVTTLLLFLWRLGCRSCDRRPIPSPSRSGHRS</sequence>
<protein>
    <submittedName>
        <fullName evidence="1">Uncharacterized protein</fullName>
    </submittedName>
</protein>
<dbReference type="AlphaFoldDB" id="A0A6G1BNZ8"/>
<name>A0A6G1BNZ8_9ORYZ</name>
<keyword evidence="2" id="KW-1185">Reference proteome</keyword>
<accession>A0A6G1BNZ8</accession>
<dbReference type="Proteomes" id="UP000479710">
    <property type="component" value="Unassembled WGS sequence"/>
</dbReference>
<gene>
    <name evidence="1" type="ORF">E2562_024542</name>
</gene>
<evidence type="ECO:0000313" key="1">
    <source>
        <dbReference type="EMBL" id="KAF0889487.1"/>
    </source>
</evidence>